<name>A0ACB8RXQ6_9AGAM</name>
<accession>A0ACB8RXQ6</accession>
<protein>
    <submittedName>
        <fullName evidence="1">Uncharacterized protein</fullName>
    </submittedName>
</protein>
<proteinExistence type="predicted"/>
<comment type="caution">
    <text evidence="1">The sequence shown here is derived from an EMBL/GenBank/DDBJ whole genome shotgun (WGS) entry which is preliminary data.</text>
</comment>
<evidence type="ECO:0000313" key="2">
    <source>
        <dbReference type="Proteomes" id="UP000814033"/>
    </source>
</evidence>
<keyword evidence="2" id="KW-1185">Reference proteome</keyword>
<organism evidence="1 2">
    <name type="scientific">Auriscalpium vulgare</name>
    <dbReference type="NCBI Taxonomy" id="40419"/>
    <lineage>
        <taxon>Eukaryota</taxon>
        <taxon>Fungi</taxon>
        <taxon>Dikarya</taxon>
        <taxon>Basidiomycota</taxon>
        <taxon>Agaricomycotina</taxon>
        <taxon>Agaricomycetes</taxon>
        <taxon>Russulales</taxon>
        <taxon>Auriscalpiaceae</taxon>
        <taxon>Auriscalpium</taxon>
    </lineage>
</organism>
<reference evidence="1" key="2">
    <citation type="journal article" date="2022" name="New Phytol.">
        <title>Evolutionary transition to the ectomycorrhizal habit in the genomes of a hyperdiverse lineage of mushroom-forming fungi.</title>
        <authorList>
            <person name="Looney B."/>
            <person name="Miyauchi S."/>
            <person name="Morin E."/>
            <person name="Drula E."/>
            <person name="Courty P.E."/>
            <person name="Kohler A."/>
            <person name="Kuo A."/>
            <person name="LaButti K."/>
            <person name="Pangilinan J."/>
            <person name="Lipzen A."/>
            <person name="Riley R."/>
            <person name="Andreopoulos W."/>
            <person name="He G."/>
            <person name="Johnson J."/>
            <person name="Nolan M."/>
            <person name="Tritt A."/>
            <person name="Barry K.W."/>
            <person name="Grigoriev I.V."/>
            <person name="Nagy L.G."/>
            <person name="Hibbett D."/>
            <person name="Henrissat B."/>
            <person name="Matheny P.B."/>
            <person name="Labbe J."/>
            <person name="Martin F.M."/>
        </authorList>
    </citation>
    <scope>NUCLEOTIDE SEQUENCE</scope>
    <source>
        <strain evidence="1">FP105234-sp</strain>
    </source>
</reference>
<gene>
    <name evidence="1" type="ORF">FA95DRAFT_1605178</name>
</gene>
<reference evidence="1" key="1">
    <citation type="submission" date="2021-02" db="EMBL/GenBank/DDBJ databases">
        <authorList>
            <consortium name="DOE Joint Genome Institute"/>
            <person name="Ahrendt S."/>
            <person name="Looney B.P."/>
            <person name="Miyauchi S."/>
            <person name="Morin E."/>
            <person name="Drula E."/>
            <person name="Courty P.E."/>
            <person name="Chicoki N."/>
            <person name="Fauchery L."/>
            <person name="Kohler A."/>
            <person name="Kuo A."/>
            <person name="Labutti K."/>
            <person name="Pangilinan J."/>
            <person name="Lipzen A."/>
            <person name="Riley R."/>
            <person name="Andreopoulos W."/>
            <person name="He G."/>
            <person name="Johnson J."/>
            <person name="Barry K.W."/>
            <person name="Grigoriev I.V."/>
            <person name="Nagy L."/>
            <person name="Hibbett D."/>
            <person name="Henrissat B."/>
            <person name="Matheny P.B."/>
            <person name="Labbe J."/>
            <person name="Martin F."/>
        </authorList>
    </citation>
    <scope>NUCLEOTIDE SEQUENCE</scope>
    <source>
        <strain evidence="1">FP105234-sp</strain>
    </source>
</reference>
<sequence length="603" mass="63199">MRVSVAFVTLALSVASAPAFAAPIAAPVDDISILSRQDSAVSGALALRKVKISADNVFDGIGVALNGAKTIADIAQTAQQVSQAKQAAQQAEQAAQQAQKAQRRELESRRKGSGKGGFSVGTAIKGLGAAFDTAGTIAGIVQNQQQNNAAQQAEQAAEQATQAAQQAQGHQSQRRQDPDVSGALALRKVKISADNVFDGIGVALNGAKTIADIAQTAQQVSQAKQAAQQAEQAAQQAQKAQRREIESRKSSGIGGLNADTIWKALGSVPSVNREQQLERRELESRRKGSSKGGFNAGTAIKGLGAAFDTAGTIAGIVQNQQQNNAAQQAEQAAEQATQAAQQAQGHQSQRRQDPDVSGALALRKIKFSAGDVVDGINVALNGAKTVIGITQAAQQVHQAQQAAKQAQQAAQQTQAQNSQRRELESRRSHGNGGLNSGNGGFNVIKGLDTVAHHRELDSRKLSSEGGLNVNHFIKGVSFVPISDGEQQLDRMQAAQAAAQRRELKSRRKGSGKGGFNVGTVIKGVGAAFDTADTIAGIVQTQQQNNAAEQAEQAAQQATQAAQQAQGHQSQRRQEASGFDIGSILNGDQSRKREEIADTEWDME</sequence>
<dbReference type="EMBL" id="MU275885">
    <property type="protein sequence ID" value="KAI0048552.1"/>
    <property type="molecule type" value="Genomic_DNA"/>
</dbReference>
<evidence type="ECO:0000313" key="1">
    <source>
        <dbReference type="EMBL" id="KAI0048552.1"/>
    </source>
</evidence>
<dbReference type="Proteomes" id="UP000814033">
    <property type="component" value="Unassembled WGS sequence"/>
</dbReference>